<keyword evidence="3" id="KW-1185">Reference proteome</keyword>
<reference evidence="2" key="1">
    <citation type="journal article" date="2020" name="Stud. Mycol.">
        <title>101 Dothideomycetes genomes: a test case for predicting lifestyles and emergence of pathogens.</title>
        <authorList>
            <person name="Haridas S."/>
            <person name="Albert R."/>
            <person name="Binder M."/>
            <person name="Bloem J."/>
            <person name="Labutti K."/>
            <person name="Salamov A."/>
            <person name="Andreopoulos B."/>
            <person name="Baker S."/>
            <person name="Barry K."/>
            <person name="Bills G."/>
            <person name="Bluhm B."/>
            <person name="Cannon C."/>
            <person name="Castanera R."/>
            <person name="Culley D."/>
            <person name="Daum C."/>
            <person name="Ezra D."/>
            <person name="Gonzalez J."/>
            <person name="Henrissat B."/>
            <person name="Kuo A."/>
            <person name="Liang C."/>
            <person name="Lipzen A."/>
            <person name="Lutzoni F."/>
            <person name="Magnuson J."/>
            <person name="Mondo S."/>
            <person name="Nolan M."/>
            <person name="Ohm R."/>
            <person name="Pangilinan J."/>
            <person name="Park H.-J."/>
            <person name="Ramirez L."/>
            <person name="Alfaro M."/>
            <person name="Sun H."/>
            <person name="Tritt A."/>
            <person name="Yoshinaga Y."/>
            <person name="Zwiers L.-H."/>
            <person name="Turgeon B."/>
            <person name="Goodwin S."/>
            <person name="Spatafora J."/>
            <person name="Crous P."/>
            <person name="Grigoriev I."/>
        </authorList>
    </citation>
    <scope>NUCLEOTIDE SEQUENCE</scope>
    <source>
        <strain evidence="2">Tuck. ex Michener</strain>
    </source>
</reference>
<feature type="domain" description="3'-5' exonuclease" evidence="1">
    <location>
        <begin position="21"/>
        <end position="205"/>
    </location>
</feature>
<organism evidence="2 3">
    <name type="scientific">Viridothelium virens</name>
    <name type="common">Speckled blister lichen</name>
    <name type="synonym">Trypethelium virens</name>
    <dbReference type="NCBI Taxonomy" id="1048519"/>
    <lineage>
        <taxon>Eukaryota</taxon>
        <taxon>Fungi</taxon>
        <taxon>Dikarya</taxon>
        <taxon>Ascomycota</taxon>
        <taxon>Pezizomycotina</taxon>
        <taxon>Dothideomycetes</taxon>
        <taxon>Dothideomycetes incertae sedis</taxon>
        <taxon>Trypetheliales</taxon>
        <taxon>Trypetheliaceae</taxon>
        <taxon>Viridothelium</taxon>
    </lineage>
</organism>
<dbReference type="GO" id="GO:0008408">
    <property type="term" value="F:3'-5' exonuclease activity"/>
    <property type="evidence" value="ECO:0007669"/>
    <property type="project" value="InterPro"/>
</dbReference>
<dbReference type="SUPFAM" id="SSF53098">
    <property type="entry name" value="Ribonuclease H-like"/>
    <property type="match status" value="1"/>
</dbReference>
<dbReference type="AlphaFoldDB" id="A0A6A6H5N7"/>
<protein>
    <recommendedName>
        <fullName evidence="1">3'-5' exonuclease domain-containing protein</fullName>
    </recommendedName>
</protein>
<dbReference type="GO" id="GO:0003676">
    <property type="term" value="F:nucleic acid binding"/>
    <property type="evidence" value="ECO:0007669"/>
    <property type="project" value="InterPro"/>
</dbReference>
<dbReference type="GO" id="GO:0006139">
    <property type="term" value="P:nucleobase-containing compound metabolic process"/>
    <property type="evidence" value="ECO:0007669"/>
    <property type="project" value="InterPro"/>
</dbReference>
<dbReference type="InterPro" id="IPR012337">
    <property type="entry name" value="RNaseH-like_sf"/>
</dbReference>
<gene>
    <name evidence="2" type="ORF">EV356DRAFT_448649</name>
</gene>
<proteinExistence type="predicted"/>
<sequence>MAELPASTIVDSIAVLGRMLDTFEELPASPVSIYVDLEGIDLSRNGTISILQLYILPQDHTFLVDVHTLQSQAFSTFATNGTTSLKTILESDTIPKAFFDVRNDSDALYSHFSIHLAGIEDIQLMELAARSLSRRTVNGLAKCIERDAPISSTERLAWKATKEKGLNLFAPERGGRYEVFNERPPAPDIVLYCVQDVRILSKLFLLYQSKLDSAWKEKVKEATRDRIILSQGVDYNGQGRHMALAPAGWY</sequence>
<dbReference type="PANTHER" id="PTHR43040:SF1">
    <property type="entry name" value="RIBONUCLEASE D"/>
    <property type="match status" value="1"/>
</dbReference>
<evidence type="ECO:0000313" key="2">
    <source>
        <dbReference type="EMBL" id="KAF2233247.1"/>
    </source>
</evidence>
<dbReference type="EMBL" id="ML991808">
    <property type="protein sequence ID" value="KAF2233247.1"/>
    <property type="molecule type" value="Genomic_DNA"/>
</dbReference>
<dbReference type="InterPro" id="IPR002562">
    <property type="entry name" value="3'-5'_exonuclease_dom"/>
</dbReference>
<dbReference type="Proteomes" id="UP000800092">
    <property type="component" value="Unassembled WGS sequence"/>
</dbReference>
<dbReference type="InterPro" id="IPR036397">
    <property type="entry name" value="RNaseH_sf"/>
</dbReference>
<evidence type="ECO:0000313" key="3">
    <source>
        <dbReference type="Proteomes" id="UP000800092"/>
    </source>
</evidence>
<dbReference type="Pfam" id="PF01612">
    <property type="entry name" value="DNA_pol_A_exo1"/>
    <property type="match status" value="1"/>
</dbReference>
<name>A0A6A6H5N7_VIRVR</name>
<evidence type="ECO:0000259" key="1">
    <source>
        <dbReference type="Pfam" id="PF01612"/>
    </source>
</evidence>
<dbReference type="PANTHER" id="PTHR43040">
    <property type="entry name" value="RIBONUCLEASE D"/>
    <property type="match status" value="1"/>
</dbReference>
<dbReference type="OrthoDB" id="26838at2759"/>
<accession>A0A6A6H5N7</accession>
<dbReference type="Gene3D" id="3.30.420.10">
    <property type="entry name" value="Ribonuclease H-like superfamily/Ribonuclease H"/>
    <property type="match status" value="1"/>
</dbReference>